<evidence type="ECO:0000313" key="7">
    <source>
        <dbReference type="EMBL" id="MET3579780.1"/>
    </source>
</evidence>
<feature type="region of interest" description="Disordered" evidence="5">
    <location>
        <begin position="305"/>
        <end position="342"/>
    </location>
</feature>
<dbReference type="CDD" id="cd08473">
    <property type="entry name" value="PBP2_CrgA_like_4"/>
    <property type="match status" value="1"/>
</dbReference>
<accession>A0ABV2GNA7</accession>
<evidence type="ECO:0000256" key="5">
    <source>
        <dbReference type="SAM" id="MobiDB-lite"/>
    </source>
</evidence>
<keyword evidence="3 7" id="KW-0238">DNA-binding</keyword>
<evidence type="ECO:0000259" key="6">
    <source>
        <dbReference type="PROSITE" id="PS50931"/>
    </source>
</evidence>
<reference evidence="7 8" key="1">
    <citation type="submission" date="2024-06" db="EMBL/GenBank/DDBJ databases">
        <title>Genomic Encyclopedia of Type Strains, Phase IV (KMG-IV): sequencing the most valuable type-strain genomes for metagenomic binning, comparative biology and taxonomic classification.</title>
        <authorList>
            <person name="Goeker M."/>
        </authorList>
    </citation>
    <scope>NUCLEOTIDE SEQUENCE [LARGE SCALE GENOMIC DNA]</scope>
    <source>
        <strain evidence="7 8">DSM 100022</strain>
    </source>
</reference>
<dbReference type="InterPro" id="IPR036390">
    <property type="entry name" value="WH_DNA-bd_sf"/>
</dbReference>
<comment type="similarity">
    <text evidence="1">Belongs to the LysR transcriptional regulatory family.</text>
</comment>
<dbReference type="PROSITE" id="PS50931">
    <property type="entry name" value="HTH_LYSR"/>
    <property type="match status" value="1"/>
</dbReference>
<keyword evidence="8" id="KW-1185">Reference proteome</keyword>
<dbReference type="Gene3D" id="3.40.190.290">
    <property type="match status" value="1"/>
</dbReference>
<keyword evidence="4" id="KW-0804">Transcription</keyword>
<dbReference type="Pfam" id="PF03466">
    <property type="entry name" value="LysR_substrate"/>
    <property type="match status" value="1"/>
</dbReference>
<evidence type="ECO:0000256" key="3">
    <source>
        <dbReference type="ARBA" id="ARBA00023125"/>
    </source>
</evidence>
<dbReference type="RefSeq" id="WP_127670099.1">
    <property type="nucleotide sequence ID" value="NZ_JBEPMC010000004.1"/>
</dbReference>
<dbReference type="Gene3D" id="1.10.10.10">
    <property type="entry name" value="Winged helix-like DNA-binding domain superfamily/Winged helix DNA-binding domain"/>
    <property type="match status" value="1"/>
</dbReference>
<evidence type="ECO:0000256" key="4">
    <source>
        <dbReference type="ARBA" id="ARBA00023163"/>
    </source>
</evidence>
<feature type="domain" description="HTH lysR-type" evidence="6">
    <location>
        <begin position="1"/>
        <end position="59"/>
    </location>
</feature>
<organism evidence="7 8">
    <name type="scientific">Mesorhizobium robiniae</name>
    <dbReference type="NCBI Taxonomy" id="559315"/>
    <lineage>
        <taxon>Bacteria</taxon>
        <taxon>Pseudomonadati</taxon>
        <taxon>Pseudomonadota</taxon>
        <taxon>Alphaproteobacteria</taxon>
        <taxon>Hyphomicrobiales</taxon>
        <taxon>Phyllobacteriaceae</taxon>
        <taxon>Mesorhizobium</taxon>
    </lineage>
</organism>
<name>A0ABV2GNA7_9HYPH</name>
<evidence type="ECO:0000256" key="2">
    <source>
        <dbReference type="ARBA" id="ARBA00023015"/>
    </source>
</evidence>
<dbReference type="InterPro" id="IPR005119">
    <property type="entry name" value="LysR_subst-bd"/>
</dbReference>
<dbReference type="SUPFAM" id="SSF46785">
    <property type="entry name" value="Winged helix' DNA-binding domain"/>
    <property type="match status" value="1"/>
</dbReference>
<dbReference type="InterPro" id="IPR058163">
    <property type="entry name" value="LysR-type_TF_proteobact-type"/>
</dbReference>
<dbReference type="PANTHER" id="PTHR30537">
    <property type="entry name" value="HTH-TYPE TRANSCRIPTIONAL REGULATOR"/>
    <property type="match status" value="1"/>
</dbReference>
<gene>
    <name evidence="7" type="ORF">ABID19_002811</name>
</gene>
<sequence length="342" mass="37790">MKDLNDLYYFAAVVDHGGFSAAGRALGIQKSLLSRRVLALEERLGIRLLNRSSRRFSVTEVGREFYDRCIAMLVEAEAAEQVAAQVQGEPRGVVRMSCPTALLSFQFGELIARFMVINPRVQILLESTNRRVDVISEGLDLAIRVRFPPLDSTGLVMRRLDESAQCLVAAPKLVGGQLQSPADLHGLPSLDQVRATREHSWGLHHADGKVATVPHTPRLVTDDMSVLRDAAMVGAGVVQLPTIFVSDDVKKGRLVDVLPDWRPQPGIVHAVFPSRRGLLPSVRALLDFFARECAIQRTRAEKIVPPGLQPRGWSDGTTASEDGAQKTRRPYEELPPWLSQVR</sequence>
<protein>
    <submittedName>
        <fullName evidence="7">DNA-binding transcriptional LysR family regulator</fullName>
    </submittedName>
</protein>
<dbReference type="PANTHER" id="PTHR30537:SF31">
    <property type="entry name" value="TRANSCRIPTIONAL REGULATOR, LYSR FAMILY"/>
    <property type="match status" value="1"/>
</dbReference>
<comment type="caution">
    <text evidence="7">The sequence shown here is derived from an EMBL/GenBank/DDBJ whole genome shotgun (WGS) entry which is preliminary data.</text>
</comment>
<feature type="compositionally biased region" description="Basic and acidic residues" evidence="5">
    <location>
        <begin position="323"/>
        <end position="332"/>
    </location>
</feature>
<proteinExistence type="inferred from homology"/>
<evidence type="ECO:0000256" key="1">
    <source>
        <dbReference type="ARBA" id="ARBA00009437"/>
    </source>
</evidence>
<dbReference type="InterPro" id="IPR036388">
    <property type="entry name" value="WH-like_DNA-bd_sf"/>
</dbReference>
<dbReference type="EMBL" id="JBEPMC010000004">
    <property type="protein sequence ID" value="MET3579780.1"/>
    <property type="molecule type" value="Genomic_DNA"/>
</dbReference>
<dbReference type="SUPFAM" id="SSF53850">
    <property type="entry name" value="Periplasmic binding protein-like II"/>
    <property type="match status" value="1"/>
</dbReference>
<keyword evidence="2" id="KW-0805">Transcription regulation</keyword>
<dbReference type="Pfam" id="PF00126">
    <property type="entry name" value="HTH_1"/>
    <property type="match status" value="1"/>
</dbReference>
<dbReference type="Proteomes" id="UP001549204">
    <property type="component" value="Unassembled WGS sequence"/>
</dbReference>
<evidence type="ECO:0000313" key="8">
    <source>
        <dbReference type="Proteomes" id="UP001549204"/>
    </source>
</evidence>
<dbReference type="InterPro" id="IPR000847">
    <property type="entry name" value="LysR_HTH_N"/>
</dbReference>
<dbReference type="GO" id="GO:0003677">
    <property type="term" value="F:DNA binding"/>
    <property type="evidence" value="ECO:0007669"/>
    <property type="project" value="UniProtKB-KW"/>
</dbReference>